<dbReference type="EnsemblMetazoa" id="XM_024226179.1">
    <property type="protein sequence ID" value="XP_024081947.1"/>
    <property type="gene ID" value="LOC106669825"/>
</dbReference>
<organism evidence="3 4">
    <name type="scientific">Cimex lectularius</name>
    <name type="common">Bed bug</name>
    <name type="synonym">Acanthia lectularia</name>
    <dbReference type="NCBI Taxonomy" id="79782"/>
    <lineage>
        <taxon>Eukaryota</taxon>
        <taxon>Metazoa</taxon>
        <taxon>Ecdysozoa</taxon>
        <taxon>Arthropoda</taxon>
        <taxon>Hexapoda</taxon>
        <taxon>Insecta</taxon>
        <taxon>Pterygota</taxon>
        <taxon>Neoptera</taxon>
        <taxon>Paraneoptera</taxon>
        <taxon>Hemiptera</taxon>
        <taxon>Heteroptera</taxon>
        <taxon>Panheteroptera</taxon>
        <taxon>Cimicomorpha</taxon>
        <taxon>Cimicidae</taxon>
        <taxon>Cimex</taxon>
    </lineage>
</organism>
<sequence>MSGSACTQLSFHPKLPILEKNQYKNVPCRSTVDMLSQMVGVEILYGVLSEEHLGLQIRLIETARRLKAEEAKRKELETCLKRENPINLALAERIQALEESEAKLKRCNEDLREENDLLEFRLLEMEDTGNLNKRNVSTTSHQEADDVSDSGVTSLPTSDDEHHEFDVQDRDVKTRLMKMCQNVTNVSERICLQQCLALLRHYEARIEGLESTISAMCNEAIMSRSLPNVNGSNRQDGNDTESRSSGRIIATVLPFTESPNVSNCSNDGLQKAFGREACELSESGIFDNPVGKDSSTQTEVKEGGGDLSAELEKLSKIRERMEWSNNLPQPRKDIAFYEKRLDELEKRLFLYENSSDKHIRSIRAVIDQNVYLTAQTNHMNEIIERLKKEIKRLECEKSELDEIENETRFRCQRLEAKLTFVKDKKRRLKCELKELKSEMAERRDERDRTHTAKMEALVQTYERKNQELEEKELEVRYRLQMLENTMPALMMWNIWRMMMSVQTAGCSSVIPAGPGFVPISGNKSAGPSIGGKDISFSEMDAPIAQGPNTREEELIMKLRTLENKLNTQNRLLEESKSSEDELKSKLRELEKLMAKENVLSDIIDQEVDQDVELFEKLSRMAKERVEMDKRIKDLELKEKLYKETIEHADNFIAQLENKFDTQLKEKDNQMSEQAARLHENEIKLRAAERDSISSGILEEKVVALDSELKRLRDELTMKDKEKVVLEDAERQLLQELQEAMNELENMRGEIEGPLKAKIELSKKKSQAMEDELKASEQYKRKMEADHKHEMAVEELRGLLSSEKANNEEVVKNLELKLEDKEREVESILKEKVQITTKSLKEELQEKIFSSEMIDQEIISAKGEFRFTTVKEMSEQENKENNDSVLLSQIISEEDLEQSVSSQTGTNLMTVFNKWKNLIPIGLTDITATQFQAFIAMVEQDDPQDIELAKYGLSRDFPLSKPGLPRECNIAQNAVANASGKDVKGTVDNLTKAYNHSKTCNSCNEKLGSFLEDIIKQLGVKLPQMKDLRGNQSEYLGEPSSLTTNELGPGSVGWDPNENEAGYKIKPTLSTLQLTVDELKEKCRVKDTLIKALADELRSDGHFNSNRLMEDITEYPSTDPPDFNRVTLHKFLNNEPTHELDTQDGEESYKATNALGLQVVRQVGPDSLLIKWNPPPPNKVYAFEIYVNGLFVQRIRSPGRTKTLLHPIELDDRIVITLNTLSYTGQHIDSAEVCYP</sequence>
<feature type="coiled-coil region" evidence="1">
    <location>
        <begin position="334"/>
        <end position="485"/>
    </location>
</feature>
<name>A0A8I6SNE3_CIMLE</name>
<dbReference type="AlphaFoldDB" id="A0A8I6SNE3"/>
<feature type="compositionally biased region" description="Polar residues" evidence="2">
    <location>
        <begin position="132"/>
        <end position="141"/>
    </location>
</feature>
<feature type="coiled-coil region" evidence="1">
    <location>
        <begin position="192"/>
        <end position="219"/>
    </location>
</feature>
<keyword evidence="4" id="KW-1185">Reference proteome</keyword>
<dbReference type="CTD" id="8674049"/>
<dbReference type="GeneID" id="106669825"/>
<reference evidence="3" key="1">
    <citation type="submission" date="2022-01" db="UniProtKB">
        <authorList>
            <consortium name="EnsemblMetazoa"/>
        </authorList>
    </citation>
    <scope>IDENTIFICATION</scope>
</reference>
<evidence type="ECO:0000313" key="3">
    <source>
        <dbReference type="EnsemblMetazoa" id="XP_024081947.1"/>
    </source>
</evidence>
<proteinExistence type="predicted"/>
<keyword evidence="1" id="KW-0175">Coiled coil</keyword>
<dbReference type="PANTHER" id="PTHR45615:SF80">
    <property type="entry name" value="GRIP DOMAIN-CONTAINING PROTEIN"/>
    <property type="match status" value="1"/>
</dbReference>
<protein>
    <submittedName>
        <fullName evidence="3">Uncharacterized protein</fullName>
    </submittedName>
</protein>
<evidence type="ECO:0000256" key="1">
    <source>
        <dbReference type="SAM" id="Coils"/>
    </source>
</evidence>
<feature type="coiled-coil region" evidence="1">
    <location>
        <begin position="90"/>
        <end position="128"/>
    </location>
</feature>
<feature type="coiled-coil region" evidence="1">
    <location>
        <begin position="551"/>
        <end position="837"/>
    </location>
</feature>
<evidence type="ECO:0000256" key="2">
    <source>
        <dbReference type="SAM" id="MobiDB-lite"/>
    </source>
</evidence>
<feature type="region of interest" description="Disordered" evidence="2">
    <location>
        <begin position="132"/>
        <end position="167"/>
    </location>
</feature>
<dbReference type="Proteomes" id="UP000494040">
    <property type="component" value="Unassembled WGS sequence"/>
</dbReference>
<accession>A0A8I6SNE3</accession>
<evidence type="ECO:0000313" key="4">
    <source>
        <dbReference type="Proteomes" id="UP000494040"/>
    </source>
</evidence>
<dbReference type="OrthoDB" id="6424487at2759"/>
<dbReference type="RefSeq" id="XP_024081947.1">
    <property type="nucleotide sequence ID" value="XM_024226179.1"/>
</dbReference>
<dbReference type="PANTHER" id="PTHR45615">
    <property type="entry name" value="MYOSIN HEAVY CHAIN, NON-MUSCLE"/>
    <property type="match status" value="1"/>
</dbReference>